<comment type="subcellular location">
    <subcellularLocation>
        <location evidence="1">Cytoplasm</location>
    </subcellularLocation>
</comment>
<name>A0AAD5TQP5_9FUNG</name>
<dbReference type="PANTHER" id="PTHR21162:SF0">
    <property type="entry name" value="P53 AND DNA DAMAGE-REGULATED PROTEIN 1"/>
    <property type="match status" value="1"/>
</dbReference>
<evidence type="ECO:0000313" key="5">
    <source>
        <dbReference type="Proteomes" id="UP001212152"/>
    </source>
</evidence>
<evidence type="ECO:0000256" key="1">
    <source>
        <dbReference type="ARBA" id="ARBA00004496"/>
    </source>
</evidence>
<dbReference type="PANTHER" id="PTHR21162">
    <property type="entry name" value="P53 AND DNA DAMAGE-REGULATED PROTEIN"/>
    <property type="match status" value="1"/>
</dbReference>
<dbReference type="SUPFAM" id="SSF46579">
    <property type="entry name" value="Prefoldin"/>
    <property type="match status" value="1"/>
</dbReference>
<dbReference type="AlphaFoldDB" id="A0AAD5TQP5"/>
<protein>
    <submittedName>
        <fullName evidence="4">P53 and DNA damage-regulated protein 1</fullName>
    </submittedName>
</protein>
<accession>A0AAD5TQP5</accession>
<evidence type="ECO:0000256" key="3">
    <source>
        <dbReference type="ARBA" id="ARBA00023186"/>
    </source>
</evidence>
<evidence type="ECO:0000313" key="4">
    <source>
        <dbReference type="EMBL" id="KAJ3181783.1"/>
    </source>
</evidence>
<dbReference type="Proteomes" id="UP001212152">
    <property type="component" value="Unassembled WGS sequence"/>
</dbReference>
<dbReference type="InterPro" id="IPR030482">
    <property type="entry name" value="PDRG1"/>
</dbReference>
<keyword evidence="5" id="KW-1185">Reference proteome</keyword>
<dbReference type="CDD" id="cd22860">
    <property type="entry name" value="PDRG1"/>
    <property type="match status" value="1"/>
</dbReference>
<evidence type="ECO:0000256" key="2">
    <source>
        <dbReference type="ARBA" id="ARBA00022490"/>
    </source>
</evidence>
<proteinExistence type="predicted"/>
<gene>
    <name evidence="4" type="primary">PDRG1</name>
    <name evidence="4" type="ORF">HDU87_000801</name>
</gene>
<sequence length="129" mass="14588">MQFLQDQAELERLAEDILIQKQLIIDLDRRRNDNRVALRSISGPSAPQKTHFFAGGLFIKLPTPSVKSFLSTDQANIDAEIDRLRTSMKAQSRELELLEKGAVKANIGFDLKGMRREDLQGIAKHPSMQ</sequence>
<keyword evidence="3" id="KW-0143">Chaperone</keyword>
<dbReference type="EMBL" id="JADGJQ010000011">
    <property type="protein sequence ID" value="KAJ3181783.1"/>
    <property type="molecule type" value="Genomic_DNA"/>
</dbReference>
<organism evidence="4 5">
    <name type="scientific">Geranomyces variabilis</name>
    <dbReference type="NCBI Taxonomy" id="109894"/>
    <lineage>
        <taxon>Eukaryota</taxon>
        <taxon>Fungi</taxon>
        <taxon>Fungi incertae sedis</taxon>
        <taxon>Chytridiomycota</taxon>
        <taxon>Chytridiomycota incertae sedis</taxon>
        <taxon>Chytridiomycetes</taxon>
        <taxon>Spizellomycetales</taxon>
        <taxon>Powellomycetaceae</taxon>
        <taxon>Geranomyces</taxon>
    </lineage>
</organism>
<dbReference type="GO" id="GO:0005737">
    <property type="term" value="C:cytoplasm"/>
    <property type="evidence" value="ECO:0007669"/>
    <property type="project" value="UniProtKB-SubCell"/>
</dbReference>
<keyword evidence="2" id="KW-0963">Cytoplasm</keyword>
<comment type="caution">
    <text evidence="4">The sequence shown here is derived from an EMBL/GenBank/DDBJ whole genome shotgun (WGS) entry which is preliminary data.</text>
</comment>
<reference evidence="4" key="1">
    <citation type="submission" date="2020-05" db="EMBL/GenBank/DDBJ databases">
        <title>Phylogenomic resolution of chytrid fungi.</title>
        <authorList>
            <person name="Stajich J.E."/>
            <person name="Amses K."/>
            <person name="Simmons R."/>
            <person name="Seto K."/>
            <person name="Myers J."/>
            <person name="Bonds A."/>
            <person name="Quandt C.A."/>
            <person name="Barry K."/>
            <person name="Liu P."/>
            <person name="Grigoriev I."/>
            <person name="Longcore J.E."/>
            <person name="James T.Y."/>
        </authorList>
    </citation>
    <scope>NUCLEOTIDE SEQUENCE</scope>
    <source>
        <strain evidence="4">JEL0379</strain>
    </source>
</reference>